<gene>
    <name evidence="4" type="ORF">ACFQ35_03860</name>
</gene>
<dbReference type="InterPro" id="IPR051691">
    <property type="entry name" value="Metab_Enz_Cyan_OpOx_G3PDH"/>
</dbReference>
<feature type="domain" description="BFD-like [2Fe-2S]-binding" evidence="2">
    <location>
        <begin position="379"/>
        <end position="430"/>
    </location>
</feature>
<keyword evidence="1" id="KW-0560">Oxidoreductase</keyword>
<dbReference type="PIRSF" id="PIRSF037495">
    <property type="entry name" value="Opine_OX_OoxA/HcnB"/>
    <property type="match status" value="1"/>
</dbReference>
<dbReference type="PANTHER" id="PTHR42949:SF3">
    <property type="entry name" value="ANAEROBIC GLYCEROL-3-PHOSPHATE DEHYDROGENASE SUBUNIT B"/>
    <property type="match status" value="1"/>
</dbReference>
<dbReference type="InterPro" id="IPR017224">
    <property type="entry name" value="Opine_Oxase_asu/HCN_bsu"/>
</dbReference>
<proteinExistence type="predicted"/>
<keyword evidence="5" id="KW-1185">Reference proteome</keyword>
<dbReference type="PRINTS" id="PR00368">
    <property type="entry name" value="FADPNR"/>
</dbReference>
<evidence type="ECO:0000256" key="1">
    <source>
        <dbReference type="ARBA" id="ARBA00023002"/>
    </source>
</evidence>
<feature type="domain" description="FAD/NAD(P)-binding" evidence="3">
    <location>
        <begin position="10"/>
        <end position="320"/>
    </location>
</feature>
<organism evidence="4 5">
    <name type="scientific">Pseudochrobactrum kiredjianiae</name>
    <dbReference type="NCBI Taxonomy" id="386305"/>
    <lineage>
        <taxon>Bacteria</taxon>
        <taxon>Pseudomonadati</taxon>
        <taxon>Pseudomonadota</taxon>
        <taxon>Alphaproteobacteria</taxon>
        <taxon>Hyphomicrobiales</taxon>
        <taxon>Brucellaceae</taxon>
        <taxon>Pseudochrobactrum</taxon>
    </lineage>
</organism>
<dbReference type="PANTHER" id="PTHR42949">
    <property type="entry name" value="ANAEROBIC GLYCEROL-3-PHOSPHATE DEHYDROGENASE SUBUNIT B"/>
    <property type="match status" value="1"/>
</dbReference>
<reference evidence="5" key="1">
    <citation type="journal article" date="2019" name="Int. J. Syst. Evol. Microbiol.">
        <title>The Global Catalogue of Microorganisms (GCM) 10K type strain sequencing project: providing services to taxonomists for standard genome sequencing and annotation.</title>
        <authorList>
            <consortium name="The Broad Institute Genomics Platform"/>
            <consortium name="The Broad Institute Genome Sequencing Center for Infectious Disease"/>
            <person name="Wu L."/>
            <person name="Ma J."/>
        </authorList>
    </citation>
    <scope>NUCLEOTIDE SEQUENCE [LARGE SCALE GENOMIC DNA]</scope>
    <source>
        <strain evidence="5">CCUG 49584</strain>
    </source>
</reference>
<evidence type="ECO:0000313" key="5">
    <source>
        <dbReference type="Proteomes" id="UP001597263"/>
    </source>
</evidence>
<evidence type="ECO:0000259" key="3">
    <source>
        <dbReference type="Pfam" id="PF07992"/>
    </source>
</evidence>
<dbReference type="InterPro" id="IPR041854">
    <property type="entry name" value="BFD-like_2Fe2S-bd_dom_sf"/>
</dbReference>
<dbReference type="InterPro" id="IPR036188">
    <property type="entry name" value="FAD/NAD-bd_sf"/>
</dbReference>
<comment type="caution">
    <text evidence="4">The sequence shown here is derived from an EMBL/GenBank/DDBJ whole genome shotgun (WGS) entry which is preliminary data.</text>
</comment>
<evidence type="ECO:0000259" key="2">
    <source>
        <dbReference type="Pfam" id="PF04324"/>
    </source>
</evidence>
<dbReference type="Gene3D" id="1.10.10.1100">
    <property type="entry name" value="BFD-like [2Fe-2S]-binding domain"/>
    <property type="match status" value="1"/>
</dbReference>
<dbReference type="InterPro" id="IPR023753">
    <property type="entry name" value="FAD/NAD-binding_dom"/>
</dbReference>
<dbReference type="Pfam" id="PF04324">
    <property type="entry name" value="Fer2_BFD"/>
    <property type="match status" value="1"/>
</dbReference>
<dbReference type="PRINTS" id="PR00469">
    <property type="entry name" value="PNDRDTASEII"/>
</dbReference>
<name>A0ABW3V297_9HYPH</name>
<dbReference type="InterPro" id="IPR007419">
    <property type="entry name" value="BFD-like_2Fe2S-bd_dom"/>
</dbReference>
<dbReference type="Gene3D" id="3.50.50.60">
    <property type="entry name" value="FAD/NAD(P)-binding domain"/>
    <property type="match status" value="2"/>
</dbReference>
<dbReference type="RefSeq" id="WP_289389017.1">
    <property type="nucleotide sequence ID" value="NZ_JAUCBM010000032.1"/>
</dbReference>
<dbReference type="Pfam" id="PF07992">
    <property type="entry name" value="Pyr_redox_2"/>
    <property type="match status" value="1"/>
</dbReference>
<accession>A0ABW3V297</accession>
<protein>
    <submittedName>
        <fullName evidence="4">NAD(P)/FAD-dependent oxidoreductase</fullName>
    </submittedName>
</protein>
<dbReference type="Proteomes" id="UP001597263">
    <property type="component" value="Unassembled WGS sequence"/>
</dbReference>
<dbReference type="EMBL" id="JBHTMA010000018">
    <property type="protein sequence ID" value="MFD1226301.1"/>
    <property type="molecule type" value="Genomic_DNA"/>
</dbReference>
<sequence>MTSEKMSSELAIIGAGPAGIAAAVQAAQLGVDVVLFDEQAALGGQVYRNIEHNSSRNADLTNVLGQDYRKGQLLAEAFRQEKITYRPYSSVWNVKNDGDLAFTQNNKATMFNASKVIIATGAMERPVPVPGWTLPNVMSLGAVQTLIKASALVPDKPIVIAGSGPLVYLVAIQLMRLGAPLRAILNTAPPVSQSLGYFPARVSAVRQLLKGLGWIYELKRGGVKIINAEKVAAEGACALETVRYECNGRGDRLEASFLFLHEGVIPNTQLTSALRCKHVFDDEISAWKPVTDQWGKTSVSCITVAGDGAGISGAAGAPAQGRLAALNAAFELGHISAEQRDTSAKPLFQELKQQRSLRRFINHAYRPTLSVRPLEDETIVCRCEEITAGTLRDHLNAGFTKIDQLKAFSRCGMGQCQGRMCASTVANLMSQTLNTTREDIHSYRIRLPVKPVSLEQWAYLANTGIEKQSGSSEDPIGRI</sequence>
<evidence type="ECO:0000313" key="4">
    <source>
        <dbReference type="EMBL" id="MFD1226301.1"/>
    </source>
</evidence>
<dbReference type="SUPFAM" id="SSF51905">
    <property type="entry name" value="FAD/NAD(P)-binding domain"/>
    <property type="match status" value="1"/>
</dbReference>
<dbReference type="CDD" id="cd19946">
    <property type="entry name" value="GlpA-like_Fer2_BFD-like"/>
    <property type="match status" value="1"/>
</dbReference>